<comment type="caution">
    <text evidence="1">The sequence shown here is derived from an EMBL/GenBank/DDBJ whole genome shotgun (WGS) entry which is preliminary data.</text>
</comment>
<dbReference type="RefSeq" id="WP_184748938.1">
    <property type="nucleotide sequence ID" value="NZ_JACHGJ010000017.1"/>
</dbReference>
<dbReference type="Proteomes" id="UP000587760">
    <property type="component" value="Unassembled WGS sequence"/>
</dbReference>
<dbReference type="EMBL" id="JACHGJ010000017">
    <property type="protein sequence ID" value="MBB6482704.1"/>
    <property type="molecule type" value="Genomic_DNA"/>
</dbReference>
<evidence type="ECO:0000313" key="1">
    <source>
        <dbReference type="EMBL" id="MBB6482704.1"/>
    </source>
</evidence>
<proteinExistence type="predicted"/>
<reference evidence="1 2" key="1">
    <citation type="submission" date="2020-08" db="EMBL/GenBank/DDBJ databases">
        <title>Genomic Encyclopedia of Type Strains, Phase IV (KMG-IV): sequencing the most valuable type-strain genomes for metagenomic binning, comparative biology and taxonomic classification.</title>
        <authorList>
            <person name="Goeker M."/>
        </authorList>
    </citation>
    <scope>NUCLEOTIDE SEQUENCE [LARGE SCALE GENOMIC DNA]</scope>
    <source>
        <strain evidence="1 2">DSM 2461</strain>
    </source>
</reference>
<keyword evidence="2" id="KW-1185">Reference proteome</keyword>
<accession>A0A841RBC6</accession>
<dbReference type="AlphaFoldDB" id="A0A841RBC6"/>
<protein>
    <submittedName>
        <fullName evidence="1">Uncharacterized protein</fullName>
    </submittedName>
</protein>
<gene>
    <name evidence="1" type="ORF">HNR50_004409</name>
</gene>
<name>A0A841RBC6_9SPIO</name>
<evidence type="ECO:0000313" key="2">
    <source>
        <dbReference type="Proteomes" id="UP000587760"/>
    </source>
</evidence>
<organism evidence="1 2">
    <name type="scientific">Spirochaeta isovalerica</name>
    <dbReference type="NCBI Taxonomy" id="150"/>
    <lineage>
        <taxon>Bacteria</taxon>
        <taxon>Pseudomonadati</taxon>
        <taxon>Spirochaetota</taxon>
        <taxon>Spirochaetia</taxon>
        <taxon>Spirochaetales</taxon>
        <taxon>Spirochaetaceae</taxon>
        <taxon>Spirochaeta</taxon>
    </lineage>
</organism>
<sequence length="205" mass="23627">MFGIFYDRNDTFSAINLLEAIFTMEKDNNIFSNKTSLILNAQIDSLLRAYSIKSVEDLSSGIFLNYSEQKVQKVIDAINTQGLKKLKLNSQEAKTVITLQKKSGELELLKTVFASFYSYLFRILKTNQNAHPFLEGSFPMVIYAGILGNTVSFAIDEKLKPIWDFLSICISPQKKEFLRSELIQNYDYPTESFWKYYVEDQADML</sequence>